<dbReference type="EMBL" id="LGUF01000007">
    <property type="protein sequence ID" value="KON89044.1"/>
    <property type="molecule type" value="Genomic_DNA"/>
</dbReference>
<dbReference type="STRING" id="1459.AF332_21120"/>
<dbReference type="NCBIfam" id="TIGR00431">
    <property type="entry name" value="TruB"/>
    <property type="match status" value="1"/>
</dbReference>
<evidence type="ECO:0000313" key="9">
    <source>
        <dbReference type="Proteomes" id="UP000037109"/>
    </source>
</evidence>
<proteinExistence type="inferred from homology"/>
<dbReference type="GO" id="GO:0003723">
    <property type="term" value="F:RNA binding"/>
    <property type="evidence" value="ECO:0007669"/>
    <property type="project" value="InterPro"/>
</dbReference>
<sequence length="305" mass="34095">MEGILPLFKPKGMTSHDCVFRLRKILRMKKIGHTGTLDPDVTGVLPICLGRATKVAEYITDAGKSYEGEVTLGFSTTTEDASGEVVERQDVAAPISRKQIEEVLQSLTGEITQTPPMYSAVKVNGKRLYEYARQGIEVERPTRKVTIYSIELLDDREVFEGENLTFRFRVACSKGTYIRTLAVMIGIELGYPAHMSELIRIQSASLTLEDCFTFEEIEDRVEKGTMTEVLRPMEAALSHLPKFQISDKVAEKVKNGAVLTIPDHLLDTNGPIAVETKEGFVLAIYEHHPRKPGVMKPVKVLRNDQ</sequence>
<dbReference type="InterPro" id="IPR032819">
    <property type="entry name" value="TruB_C"/>
</dbReference>
<comment type="function">
    <text evidence="5">Responsible for synthesis of pseudouridine from uracil-55 in the psi GC loop of transfer RNAs.</text>
</comment>
<reference evidence="9" key="1">
    <citation type="submission" date="2015-07" db="EMBL/GenBank/DDBJ databases">
        <title>Fjat-10036 dsm4.</title>
        <authorList>
            <person name="Liu B."/>
            <person name="Wang J."/>
            <person name="Zhu Y."/>
            <person name="Liu G."/>
            <person name="Chen Q."/>
            <person name="Chen Z."/>
            <person name="Lan J."/>
            <person name="Che J."/>
            <person name="Ge C."/>
            <person name="Shi H."/>
            <person name="Pan Z."/>
            <person name="Liu X."/>
        </authorList>
    </citation>
    <scope>NUCLEOTIDE SEQUENCE [LARGE SCALE GENOMIC DNA]</scope>
    <source>
        <strain evidence="9">DSM 4</strain>
    </source>
</reference>
<dbReference type="Gene3D" id="3.30.2350.10">
    <property type="entry name" value="Pseudouridine synthase"/>
    <property type="match status" value="1"/>
</dbReference>
<keyword evidence="3 5" id="KW-0819">tRNA processing</keyword>
<feature type="domain" description="Pseudouridine synthase II N-terminal" evidence="6">
    <location>
        <begin position="23"/>
        <end position="178"/>
    </location>
</feature>
<evidence type="ECO:0000259" key="7">
    <source>
        <dbReference type="Pfam" id="PF16198"/>
    </source>
</evidence>
<dbReference type="Pfam" id="PF01509">
    <property type="entry name" value="TruB_N"/>
    <property type="match status" value="1"/>
</dbReference>
<evidence type="ECO:0000256" key="1">
    <source>
        <dbReference type="ARBA" id="ARBA00000385"/>
    </source>
</evidence>
<evidence type="ECO:0000313" key="8">
    <source>
        <dbReference type="EMBL" id="KON89044.1"/>
    </source>
</evidence>
<keyword evidence="9" id="KW-1185">Reference proteome</keyword>
<dbReference type="RefSeq" id="WP_053436431.1">
    <property type="nucleotide sequence ID" value="NZ_LGUF01000007.1"/>
</dbReference>
<dbReference type="SUPFAM" id="SSF55120">
    <property type="entry name" value="Pseudouridine synthase"/>
    <property type="match status" value="1"/>
</dbReference>
<comment type="catalytic activity">
    <reaction evidence="1 5">
        <text>uridine(55) in tRNA = pseudouridine(55) in tRNA</text>
        <dbReference type="Rhea" id="RHEA:42532"/>
        <dbReference type="Rhea" id="RHEA-COMP:10101"/>
        <dbReference type="Rhea" id="RHEA-COMP:10102"/>
        <dbReference type="ChEBI" id="CHEBI:65314"/>
        <dbReference type="ChEBI" id="CHEBI:65315"/>
        <dbReference type="EC" id="5.4.99.25"/>
    </reaction>
</comment>
<comment type="similarity">
    <text evidence="2 5">Belongs to the pseudouridine synthase TruB family. Type 1 subfamily.</text>
</comment>
<evidence type="ECO:0000256" key="4">
    <source>
        <dbReference type="ARBA" id="ARBA00023235"/>
    </source>
</evidence>
<keyword evidence="4 5" id="KW-0413">Isomerase</keyword>
<dbReference type="Pfam" id="PF16198">
    <property type="entry name" value="TruB_C_2"/>
    <property type="match status" value="1"/>
</dbReference>
<protein>
    <recommendedName>
        <fullName evidence="5">tRNA pseudouridine synthase B</fullName>
        <ecNumber evidence="5">5.4.99.25</ecNumber>
    </recommendedName>
    <alternativeName>
        <fullName evidence="5">tRNA pseudouridine(55) synthase</fullName>
        <shortName evidence="5">Psi55 synthase</shortName>
    </alternativeName>
    <alternativeName>
        <fullName evidence="5">tRNA pseudouridylate synthase</fullName>
    </alternativeName>
    <alternativeName>
        <fullName evidence="5">tRNA-uridine isomerase</fullName>
    </alternativeName>
</protein>
<dbReference type="GO" id="GO:0160148">
    <property type="term" value="F:tRNA pseudouridine(55) synthase activity"/>
    <property type="evidence" value="ECO:0007669"/>
    <property type="project" value="UniProtKB-EC"/>
</dbReference>
<dbReference type="GO" id="GO:1990481">
    <property type="term" value="P:mRNA pseudouridine synthesis"/>
    <property type="evidence" value="ECO:0007669"/>
    <property type="project" value="TreeGrafter"/>
</dbReference>
<dbReference type="HAMAP" id="MF_01080">
    <property type="entry name" value="TruB_bact"/>
    <property type="match status" value="1"/>
</dbReference>
<dbReference type="GO" id="GO:0031119">
    <property type="term" value="P:tRNA pseudouridine synthesis"/>
    <property type="evidence" value="ECO:0007669"/>
    <property type="project" value="UniProtKB-UniRule"/>
</dbReference>
<organism evidence="8 9">
    <name type="scientific">Sporosarcina globispora</name>
    <name type="common">Bacillus globisporus</name>
    <dbReference type="NCBI Taxonomy" id="1459"/>
    <lineage>
        <taxon>Bacteria</taxon>
        <taxon>Bacillati</taxon>
        <taxon>Bacillota</taxon>
        <taxon>Bacilli</taxon>
        <taxon>Bacillales</taxon>
        <taxon>Caryophanaceae</taxon>
        <taxon>Sporosarcina</taxon>
    </lineage>
</organism>
<dbReference type="EC" id="5.4.99.25" evidence="5"/>
<accession>A0A0M0GGR6</accession>
<comment type="caution">
    <text evidence="8">The sequence shown here is derived from an EMBL/GenBank/DDBJ whole genome shotgun (WGS) entry which is preliminary data.</text>
</comment>
<dbReference type="InterPro" id="IPR002501">
    <property type="entry name" value="PsdUridine_synth_N"/>
</dbReference>
<dbReference type="AlphaFoldDB" id="A0A0M0GGR6"/>
<dbReference type="CDD" id="cd02573">
    <property type="entry name" value="PseudoU_synth_EcTruB"/>
    <property type="match status" value="1"/>
</dbReference>
<dbReference type="PANTHER" id="PTHR13767">
    <property type="entry name" value="TRNA-PSEUDOURIDINE SYNTHASE"/>
    <property type="match status" value="1"/>
</dbReference>
<evidence type="ECO:0000256" key="5">
    <source>
        <dbReference type="HAMAP-Rule" id="MF_01080"/>
    </source>
</evidence>
<dbReference type="PATRIC" id="fig|1459.3.peg.4665"/>
<dbReference type="InterPro" id="IPR014780">
    <property type="entry name" value="tRNA_psdUridine_synth_TruB"/>
</dbReference>
<feature type="active site" description="Nucleophile" evidence="5">
    <location>
        <position position="38"/>
    </location>
</feature>
<dbReference type="PANTHER" id="PTHR13767:SF2">
    <property type="entry name" value="PSEUDOURIDYLATE SYNTHASE TRUB1"/>
    <property type="match status" value="1"/>
</dbReference>
<dbReference type="OrthoDB" id="9802309at2"/>
<feature type="domain" description="tRNA pseudouridylate synthase B C-terminal" evidence="7">
    <location>
        <begin position="179"/>
        <end position="237"/>
    </location>
</feature>
<dbReference type="Proteomes" id="UP000037109">
    <property type="component" value="Unassembled WGS sequence"/>
</dbReference>
<evidence type="ECO:0000259" key="6">
    <source>
        <dbReference type="Pfam" id="PF01509"/>
    </source>
</evidence>
<gene>
    <name evidence="5 8" type="primary">truB</name>
    <name evidence="8" type="ORF">AF332_21120</name>
</gene>
<name>A0A0M0GGR6_SPOGL</name>
<dbReference type="InterPro" id="IPR020103">
    <property type="entry name" value="PsdUridine_synth_cat_dom_sf"/>
</dbReference>
<dbReference type="FunFam" id="3.30.2350.10:FF:000011">
    <property type="entry name" value="tRNA pseudouridine synthase B"/>
    <property type="match status" value="1"/>
</dbReference>
<evidence type="ECO:0000256" key="2">
    <source>
        <dbReference type="ARBA" id="ARBA00005642"/>
    </source>
</evidence>
<evidence type="ECO:0000256" key="3">
    <source>
        <dbReference type="ARBA" id="ARBA00022694"/>
    </source>
</evidence>